<evidence type="ECO:0000313" key="1">
    <source>
        <dbReference type="EMBL" id="MFD2914260.1"/>
    </source>
</evidence>
<sequence length="222" mass="25372">MKFKLVLVAICLCVFNCKEDTKTQEQTPSKIVDFDYKFPSVQKLVDCEGLDNGLYQEAMQSFEEDIANYYTPEKPILSRAYSLFVSQAIANKVDYSKLVSDHSKKALEALEQDKTLWTTNPDGSRINYNHPIFKCIAKNIKDEQLQKTFSALIDTNSMSLRMFGDQLKRKTFGMKDDKYLATYVALELFYGKIYDKDLSEIPSNAVKTGSEKEHSEGDGHNH</sequence>
<dbReference type="RefSeq" id="WP_194507344.1">
    <property type="nucleotide sequence ID" value="NZ_JADILU010000002.1"/>
</dbReference>
<name>A0ABW5ZP92_9FLAO</name>
<accession>A0ABW5ZP92</accession>
<gene>
    <name evidence="1" type="ORF">ACFS29_01305</name>
</gene>
<dbReference type="EMBL" id="JBHUOS010000001">
    <property type="protein sequence ID" value="MFD2914260.1"/>
    <property type="molecule type" value="Genomic_DNA"/>
</dbReference>
<protein>
    <recommendedName>
        <fullName evidence="3">DUF4919 domain-containing protein</fullName>
    </recommendedName>
</protein>
<evidence type="ECO:0000313" key="2">
    <source>
        <dbReference type="Proteomes" id="UP001597548"/>
    </source>
</evidence>
<dbReference type="Proteomes" id="UP001597548">
    <property type="component" value="Unassembled WGS sequence"/>
</dbReference>
<evidence type="ECO:0008006" key="3">
    <source>
        <dbReference type="Google" id="ProtNLM"/>
    </source>
</evidence>
<proteinExistence type="predicted"/>
<keyword evidence="2" id="KW-1185">Reference proteome</keyword>
<comment type="caution">
    <text evidence="1">The sequence shown here is derived from an EMBL/GenBank/DDBJ whole genome shotgun (WGS) entry which is preliminary data.</text>
</comment>
<organism evidence="1 2">
    <name type="scientific">Psychroserpens luteus</name>
    <dbReference type="NCBI Taxonomy" id="1434066"/>
    <lineage>
        <taxon>Bacteria</taxon>
        <taxon>Pseudomonadati</taxon>
        <taxon>Bacteroidota</taxon>
        <taxon>Flavobacteriia</taxon>
        <taxon>Flavobacteriales</taxon>
        <taxon>Flavobacteriaceae</taxon>
        <taxon>Psychroserpens</taxon>
    </lineage>
</organism>
<reference evidence="2" key="1">
    <citation type="journal article" date="2019" name="Int. J. Syst. Evol. Microbiol.">
        <title>The Global Catalogue of Microorganisms (GCM) 10K type strain sequencing project: providing services to taxonomists for standard genome sequencing and annotation.</title>
        <authorList>
            <consortium name="The Broad Institute Genomics Platform"/>
            <consortium name="The Broad Institute Genome Sequencing Center for Infectious Disease"/>
            <person name="Wu L."/>
            <person name="Ma J."/>
        </authorList>
    </citation>
    <scope>NUCLEOTIDE SEQUENCE [LARGE SCALE GENOMIC DNA]</scope>
    <source>
        <strain evidence="2">KCTC 32514</strain>
    </source>
</reference>